<feature type="binding site" evidence="3">
    <location>
        <position position="134"/>
    </location>
    <ligand>
        <name>D-ribulose 5-phosphate</name>
        <dbReference type="ChEBI" id="CHEBI:58121"/>
    </ligand>
</feature>
<name>A0A936K756_9BACT</name>
<feature type="active site" description="Proton acceptor" evidence="2">
    <location>
        <position position="63"/>
    </location>
</feature>
<evidence type="ECO:0000313" key="4">
    <source>
        <dbReference type="EMBL" id="MBK8573801.1"/>
    </source>
</evidence>
<dbReference type="NCBIfam" id="NF004051">
    <property type="entry name" value="PRK05571.1"/>
    <property type="match status" value="1"/>
</dbReference>
<feature type="binding site" evidence="3">
    <location>
        <position position="97"/>
    </location>
    <ligand>
        <name>D-ribulose 5-phosphate</name>
        <dbReference type="ChEBI" id="CHEBI:58121"/>
    </ligand>
</feature>
<dbReference type="AlphaFoldDB" id="A0A936K756"/>
<reference evidence="4 5" key="1">
    <citation type="submission" date="2020-10" db="EMBL/GenBank/DDBJ databases">
        <title>Connecting structure to function with the recovery of over 1000 high-quality activated sludge metagenome-assembled genomes encoding full-length rRNA genes using long-read sequencing.</title>
        <authorList>
            <person name="Singleton C.M."/>
            <person name="Petriglieri F."/>
            <person name="Kristensen J.M."/>
            <person name="Kirkegaard R.H."/>
            <person name="Michaelsen T.Y."/>
            <person name="Andersen M.H."/>
            <person name="Karst S.M."/>
            <person name="Dueholm M.S."/>
            <person name="Nielsen P.H."/>
            <person name="Albertsen M."/>
        </authorList>
    </citation>
    <scope>NUCLEOTIDE SEQUENCE [LARGE SCALE GENOMIC DNA]</scope>
    <source>
        <strain evidence="4">OdNE_18-Q3-R46-58_MAXAC.008</strain>
    </source>
</reference>
<feature type="binding site" evidence="3">
    <location>
        <begin position="8"/>
        <end position="9"/>
    </location>
    <ligand>
        <name>D-ribulose 5-phosphate</name>
        <dbReference type="ChEBI" id="CHEBI:58121"/>
    </ligand>
</feature>
<dbReference type="GO" id="GO:0005975">
    <property type="term" value="P:carbohydrate metabolic process"/>
    <property type="evidence" value="ECO:0007669"/>
    <property type="project" value="InterPro"/>
</dbReference>
<dbReference type="Pfam" id="PF02502">
    <property type="entry name" value="LacAB_rpiB"/>
    <property type="match status" value="1"/>
</dbReference>
<feature type="binding site" evidence="3">
    <location>
        <begin position="64"/>
        <end position="68"/>
    </location>
    <ligand>
        <name>D-ribulose 5-phosphate</name>
        <dbReference type="ChEBI" id="CHEBI:58121"/>
    </ligand>
</feature>
<dbReference type="PIRSF" id="PIRSF005384">
    <property type="entry name" value="RpiB_LacA_B"/>
    <property type="match status" value="1"/>
</dbReference>
<dbReference type="InterPro" id="IPR003500">
    <property type="entry name" value="RpiB_LacA_LacB"/>
</dbReference>
<evidence type="ECO:0000256" key="1">
    <source>
        <dbReference type="ARBA" id="ARBA00008754"/>
    </source>
</evidence>
<feature type="binding site" evidence="3">
    <location>
        <position position="130"/>
    </location>
    <ligand>
        <name>D-ribulose 5-phosphate</name>
        <dbReference type="ChEBI" id="CHEBI:58121"/>
    </ligand>
</feature>
<dbReference type="Proteomes" id="UP000709959">
    <property type="component" value="Unassembled WGS sequence"/>
</dbReference>
<dbReference type="NCBIfam" id="TIGR00689">
    <property type="entry name" value="rpiB_lacA_lacB"/>
    <property type="match status" value="1"/>
</dbReference>
<accession>A0A936K756</accession>
<dbReference type="InterPro" id="IPR036569">
    <property type="entry name" value="RpiB_LacA_LacB_sf"/>
</dbReference>
<organism evidence="4 5">
    <name type="scientific">Candidatus Geothrix odensensis</name>
    <dbReference type="NCBI Taxonomy" id="2954440"/>
    <lineage>
        <taxon>Bacteria</taxon>
        <taxon>Pseudomonadati</taxon>
        <taxon>Acidobacteriota</taxon>
        <taxon>Holophagae</taxon>
        <taxon>Holophagales</taxon>
        <taxon>Holophagaceae</taxon>
        <taxon>Geothrix</taxon>
    </lineage>
</organism>
<evidence type="ECO:0000256" key="2">
    <source>
        <dbReference type="PIRSR" id="PIRSR005384-1"/>
    </source>
</evidence>
<dbReference type="EMBL" id="JADKCH010000032">
    <property type="protein sequence ID" value="MBK8573801.1"/>
    <property type="molecule type" value="Genomic_DNA"/>
</dbReference>
<dbReference type="GO" id="GO:0016861">
    <property type="term" value="F:intramolecular oxidoreductase activity, interconverting aldoses and ketoses"/>
    <property type="evidence" value="ECO:0007669"/>
    <property type="project" value="UniProtKB-ARBA"/>
</dbReference>
<proteinExistence type="inferred from homology"/>
<evidence type="ECO:0000313" key="5">
    <source>
        <dbReference type="Proteomes" id="UP000709959"/>
    </source>
</evidence>
<dbReference type="SUPFAM" id="SSF89623">
    <property type="entry name" value="Ribose/Galactose isomerase RpiB/AlsB"/>
    <property type="match status" value="1"/>
</dbReference>
<feature type="active site" description="Proton donor" evidence="2">
    <location>
        <position position="96"/>
    </location>
</feature>
<evidence type="ECO:0000256" key="3">
    <source>
        <dbReference type="PIRSR" id="PIRSR005384-2"/>
    </source>
</evidence>
<comment type="caution">
    <text evidence="4">The sequence shown here is derived from an EMBL/GenBank/DDBJ whole genome shotgun (WGS) entry which is preliminary data.</text>
</comment>
<gene>
    <name evidence="4" type="ORF">IPN91_14555</name>
</gene>
<dbReference type="PANTHER" id="PTHR30345:SF0">
    <property type="entry name" value="DNA DAMAGE-REPAIR_TOLERATION PROTEIN DRT102"/>
    <property type="match status" value="1"/>
</dbReference>
<feature type="binding site" evidence="3">
    <location>
        <position position="107"/>
    </location>
    <ligand>
        <name>D-ribulose 5-phosphate</name>
        <dbReference type="ChEBI" id="CHEBI:58121"/>
    </ligand>
</feature>
<keyword evidence="4" id="KW-0413">Isomerase</keyword>
<sequence>MKLGFASDHAGFDLKERLKAWALGQGHEVVDFGTDGMASVDYPDFAHRAAEGRDQWERLVLVCGSGIGISIAANRHAGIRCALVTSPEHAALARQHNDANAIAFGQRLTDPLKAESYLKTFLETPFEGGRHQGRVDKIEWKGTC</sequence>
<protein>
    <submittedName>
        <fullName evidence="4">RpiB/LacA/LacB family sugar-phosphate isomerase</fullName>
    </submittedName>
</protein>
<comment type="similarity">
    <text evidence="1">Belongs to the LacAB/RpiB family.</text>
</comment>
<dbReference type="Gene3D" id="3.40.1400.10">
    <property type="entry name" value="Sugar-phosphate isomerase, RpiB/LacA/LacB"/>
    <property type="match status" value="1"/>
</dbReference>
<dbReference type="PANTHER" id="PTHR30345">
    <property type="entry name" value="RIBOSE-5-PHOSPHATE ISOMERASE B"/>
    <property type="match status" value="1"/>
</dbReference>